<evidence type="ECO:0000256" key="6">
    <source>
        <dbReference type="ARBA" id="ARBA00023136"/>
    </source>
</evidence>
<gene>
    <name evidence="8" type="ORF">DVS28_a4900</name>
</gene>
<dbReference type="GO" id="GO:0005524">
    <property type="term" value="F:ATP binding"/>
    <property type="evidence" value="ECO:0007669"/>
    <property type="project" value="UniProtKB-KW"/>
</dbReference>
<evidence type="ECO:0000313" key="9">
    <source>
        <dbReference type="Proteomes" id="UP000264006"/>
    </source>
</evidence>
<dbReference type="CDD" id="cd03301">
    <property type="entry name" value="ABC_MalK_N"/>
    <property type="match status" value="1"/>
</dbReference>
<evidence type="ECO:0000313" key="8">
    <source>
        <dbReference type="EMBL" id="AXV09557.1"/>
    </source>
</evidence>
<dbReference type="SUPFAM" id="SSF50331">
    <property type="entry name" value="MOP-like"/>
    <property type="match status" value="1"/>
</dbReference>
<dbReference type="PANTHER" id="PTHR43875">
    <property type="entry name" value="MALTODEXTRIN IMPORT ATP-BINDING PROTEIN MSMX"/>
    <property type="match status" value="1"/>
</dbReference>
<dbReference type="Pfam" id="PF00005">
    <property type="entry name" value="ABC_tran"/>
    <property type="match status" value="1"/>
</dbReference>
<evidence type="ECO:0000256" key="4">
    <source>
        <dbReference type="ARBA" id="ARBA00022840"/>
    </source>
</evidence>
<dbReference type="Gene3D" id="3.40.50.300">
    <property type="entry name" value="P-loop containing nucleotide triphosphate hydrolases"/>
    <property type="match status" value="1"/>
</dbReference>
<keyword evidence="1" id="KW-0813">Transport</keyword>
<dbReference type="PANTHER" id="PTHR43875:SF15">
    <property type="entry name" value="TREHALOSE IMPORT ATP-BINDING PROTEIN SUGC"/>
    <property type="match status" value="1"/>
</dbReference>
<dbReference type="GO" id="GO:0016887">
    <property type="term" value="F:ATP hydrolysis activity"/>
    <property type="evidence" value="ECO:0007669"/>
    <property type="project" value="InterPro"/>
</dbReference>
<keyword evidence="5" id="KW-1278">Translocase</keyword>
<dbReference type="Gene3D" id="2.40.50.140">
    <property type="entry name" value="Nucleic acid-binding proteins"/>
    <property type="match status" value="1"/>
</dbReference>
<dbReference type="PROSITE" id="PS50893">
    <property type="entry name" value="ABC_TRANSPORTER_2"/>
    <property type="match status" value="1"/>
</dbReference>
<dbReference type="Proteomes" id="UP000264006">
    <property type="component" value="Chromosome"/>
</dbReference>
<dbReference type="Pfam" id="PF08402">
    <property type="entry name" value="TOBE_2"/>
    <property type="match status" value="1"/>
</dbReference>
<evidence type="ECO:0000256" key="3">
    <source>
        <dbReference type="ARBA" id="ARBA00022741"/>
    </source>
</evidence>
<proteinExistence type="predicted"/>
<dbReference type="InterPro" id="IPR047641">
    <property type="entry name" value="ABC_transpr_MalK/UgpC-like"/>
</dbReference>
<accession>A0A346Y510</accession>
<keyword evidence="9" id="KW-1185">Reference proteome</keyword>
<dbReference type="KEGG" id="euz:DVS28_a4900"/>
<keyword evidence="3" id="KW-0547">Nucleotide-binding</keyword>
<evidence type="ECO:0000259" key="7">
    <source>
        <dbReference type="PROSITE" id="PS50893"/>
    </source>
</evidence>
<reference evidence="8 9" key="1">
    <citation type="submission" date="2018-09" db="EMBL/GenBank/DDBJ databases">
        <title>Complete genome sequence of Euzebya sp. DY32-46 isolated from seawater of Pacific Ocean.</title>
        <authorList>
            <person name="Xu L."/>
            <person name="Wu Y.-H."/>
            <person name="Xu X.-W."/>
        </authorList>
    </citation>
    <scope>NUCLEOTIDE SEQUENCE [LARGE SCALE GENOMIC DNA]</scope>
    <source>
        <strain evidence="8 9">DY32-46</strain>
    </source>
</reference>
<sequence length="354" mass="38022">MAGISIQSLHKQFPDGTVAVHEIDLEINDGELFVLLGPSGCGKTTTLRCIAGLETQTSGDIRIGDKLVNDLRPGERDIAMVFQFYALYPHLTGRENIGYPLRAAGVPKAEAEARIDAVARTMRLDGLLQRKPNKLSGGEQQRIALARAMVREPQAFLLDEPLTNLDAELRLDMRTELKHLQDRLGATMVMVTHDQVEAMSLGDRIALINDGRLEQVGTPLEVYDRPASLFAATFIGTPAMNILPVEVDGGALRGPSGLRLPIPAGLPRVDGLVAGVRAEWLSIAPPTGGGGGAARVVAREALGDETIYAVDMGGTRVHVRTPPTVRFDAEDTVDVTFVGTDPRVYHEVSGKVAA</sequence>
<dbReference type="InterPro" id="IPR017871">
    <property type="entry name" value="ABC_transporter-like_CS"/>
</dbReference>
<keyword evidence="6" id="KW-0472">Membrane</keyword>
<dbReference type="EMBL" id="CP031165">
    <property type="protein sequence ID" value="AXV09557.1"/>
    <property type="molecule type" value="Genomic_DNA"/>
</dbReference>
<dbReference type="OrthoDB" id="9802264at2"/>
<evidence type="ECO:0000256" key="5">
    <source>
        <dbReference type="ARBA" id="ARBA00022967"/>
    </source>
</evidence>
<evidence type="ECO:0000256" key="2">
    <source>
        <dbReference type="ARBA" id="ARBA00022475"/>
    </source>
</evidence>
<feature type="domain" description="ABC transporter" evidence="7">
    <location>
        <begin position="4"/>
        <end position="235"/>
    </location>
</feature>
<dbReference type="InterPro" id="IPR027417">
    <property type="entry name" value="P-loop_NTPase"/>
</dbReference>
<dbReference type="InterPro" id="IPR012340">
    <property type="entry name" value="NA-bd_OB-fold"/>
</dbReference>
<keyword evidence="4 8" id="KW-0067">ATP-binding</keyword>
<dbReference type="InterPro" id="IPR008995">
    <property type="entry name" value="Mo/tungstate-bd_C_term_dom"/>
</dbReference>
<evidence type="ECO:0000256" key="1">
    <source>
        <dbReference type="ARBA" id="ARBA00022448"/>
    </source>
</evidence>
<name>A0A346Y510_9ACTN</name>
<dbReference type="RefSeq" id="WP_114593720.1">
    <property type="nucleotide sequence ID" value="NZ_CP031165.1"/>
</dbReference>
<dbReference type="InterPro" id="IPR003439">
    <property type="entry name" value="ABC_transporter-like_ATP-bd"/>
</dbReference>
<dbReference type="GO" id="GO:0140359">
    <property type="term" value="F:ABC-type transporter activity"/>
    <property type="evidence" value="ECO:0007669"/>
    <property type="project" value="InterPro"/>
</dbReference>
<dbReference type="InterPro" id="IPR003593">
    <property type="entry name" value="AAA+_ATPase"/>
</dbReference>
<dbReference type="InterPro" id="IPR013611">
    <property type="entry name" value="Transp-assoc_OB_typ2"/>
</dbReference>
<dbReference type="GO" id="GO:0055052">
    <property type="term" value="C:ATP-binding cassette (ABC) transporter complex, substrate-binding subunit-containing"/>
    <property type="evidence" value="ECO:0007669"/>
    <property type="project" value="TreeGrafter"/>
</dbReference>
<organism evidence="8 9">
    <name type="scientific">Euzebya pacifica</name>
    <dbReference type="NCBI Taxonomy" id="1608957"/>
    <lineage>
        <taxon>Bacteria</taxon>
        <taxon>Bacillati</taxon>
        <taxon>Actinomycetota</taxon>
        <taxon>Nitriliruptoria</taxon>
        <taxon>Euzebyales</taxon>
    </lineage>
</organism>
<dbReference type="SUPFAM" id="SSF52540">
    <property type="entry name" value="P-loop containing nucleoside triphosphate hydrolases"/>
    <property type="match status" value="1"/>
</dbReference>
<protein>
    <submittedName>
        <fullName evidence="8">Glycerol-3-phosphate ABC transporter, ATP-binding protein UgpC</fullName>
    </submittedName>
</protein>
<keyword evidence="2" id="KW-1003">Cell membrane</keyword>
<dbReference type="FunFam" id="3.40.50.300:FF:000042">
    <property type="entry name" value="Maltose/maltodextrin ABC transporter, ATP-binding protein"/>
    <property type="match status" value="1"/>
</dbReference>
<dbReference type="InterPro" id="IPR015855">
    <property type="entry name" value="ABC_transpr_MalK-like"/>
</dbReference>
<dbReference type="PROSITE" id="PS00211">
    <property type="entry name" value="ABC_TRANSPORTER_1"/>
    <property type="match status" value="1"/>
</dbReference>
<dbReference type="SMART" id="SM00382">
    <property type="entry name" value="AAA"/>
    <property type="match status" value="1"/>
</dbReference>
<dbReference type="AlphaFoldDB" id="A0A346Y510"/>
<dbReference type="GO" id="GO:0008643">
    <property type="term" value="P:carbohydrate transport"/>
    <property type="evidence" value="ECO:0007669"/>
    <property type="project" value="InterPro"/>
</dbReference>
<dbReference type="Gene3D" id="2.40.50.100">
    <property type="match status" value="1"/>
</dbReference>